<dbReference type="STRING" id="6669.E9GNK4"/>
<dbReference type="KEGG" id="dpx:DAPPUDRAFT_245546"/>
<evidence type="ECO:0000313" key="1">
    <source>
        <dbReference type="EMBL" id="EFX78784.1"/>
    </source>
</evidence>
<name>E9GNK4_DAPPU</name>
<dbReference type="EMBL" id="GL732555">
    <property type="protein sequence ID" value="EFX78784.1"/>
    <property type="molecule type" value="Genomic_DNA"/>
</dbReference>
<dbReference type="Proteomes" id="UP000000305">
    <property type="component" value="Unassembled WGS sequence"/>
</dbReference>
<accession>E9GNK4</accession>
<protein>
    <submittedName>
        <fullName evidence="1">Uncharacterized protein</fullName>
    </submittedName>
</protein>
<dbReference type="InParanoid" id="E9GNK4"/>
<reference evidence="1 2" key="1">
    <citation type="journal article" date="2011" name="Science">
        <title>The ecoresponsive genome of Daphnia pulex.</title>
        <authorList>
            <person name="Colbourne J.K."/>
            <person name="Pfrender M.E."/>
            <person name="Gilbert D."/>
            <person name="Thomas W.K."/>
            <person name="Tucker A."/>
            <person name="Oakley T.H."/>
            <person name="Tokishita S."/>
            <person name="Aerts A."/>
            <person name="Arnold G.J."/>
            <person name="Basu M.K."/>
            <person name="Bauer D.J."/>
            <person name="Caceres C.E."/>
            <person name="Carmel L."/>
            <person name="Casola C."/>
            <person name="Choi J.H."/>
            <person name="Detter J.C."/>
            <person name="Dong Q."/>
            <person name="Dusheyko S."/>
            <person name="Eads B.D."/>
            <person name="Frohlich T."/>
            <person name="Geiler-Samerotte K.A."/>
            <person name="Gerlach D."/>
            <person name="Hatcher P."/>
            <person name="Jogdeo S."/>
            <person name="Krijgsveld J."/>
            <person name="Kriventseva E.V."/>
            <person name="Kultz D."/>
            <person name="Laforsch C."/>
            <person name="Lindquist E."/>
            <person name="Lopez J."/>
            <person name="Manak J.R."/>
            <person name="Muller J."/>
            <person name="Pangilinan J."/>
            <person name="Patwardhan R.P."/>
            <person name="Pitluck S."/>
            <person name="Pritham E.J."/>
            <person name="Rechtsteiner A."/>
            <person name="Rho M."/>
            <person name="Rogozin I.B."/>
            <person name="Sakarya O."/>
            <person name="Salamov A."/>
            <person name="Schaack S."/>
            <person name="Shapiro H."/>
            <person name="Shiga Y."/>
            <person name="Skalitzky C."/>
            <person name="Smith Z."/>
            <person name="Souvorov A."/>
            <person name="Sung W."/>
            <person name="Tang Z."/>
            <person name="Tsuchiya D."/>
            <person name="Tu H."/>
            <person name="Vos H."/>
            <person name="Wang M."/>
            <person name="Wolf Y.I."/>
            <person name="Yamagata H."/>
            <person name="Yamada T."/>
            <person name="Ye Y."/>
            <person name="Shaw J.R."/>
            <person name="Andrews J."/>
            <person name="Crease T.J."/>
            <person name="Tang H."/>
            <person name="Lucas S.M."/>
            <person name="Robertson H.M."/>
            <person name="Bork P."/>
            <person name="Koonin E.V."/>
            <person name="Zdobnov E.M."/>
            <person name="Grigoriev I.V."/>
            <person name="Lynch M."/>
            <person name="Boore J.L."/>
        </authorList>
    </citation>
    <scope>NUCLEOTIDE SEQUENCE [LARGE SCALE GENOMIC DNA]</scope>
</reference>
<evidence type="ECO:0000313" key="2">
    <source>
        <dbReference type="Proteomes" id="UP000000305"/>
    </source>
</evidence>
<keyword evidence="2" id="KW-1185">Reference proteome</keyword>
<gene>
    <name evidence="1" type="ORF">DAPPUDRAFT_245546</name>
</gene>
<dbReference type="AlphaFoldDB" id="E9GNK4"/>
<sequence>MEHAQTCPNKSPPDVVAVMTQSLMTQQPASPPDVYSIALMTKSSIRHNQKVRNVADGPVCLITPPMSPFLYCLGALRALVIVIVTASGRDCHVTVGTRKSTHVNSSVPFQIATRSSTRTAATPLTPARVVVPTTQVSSPSLRGRAGRLTYNLPVSATAASRVPEMALPQDLIDALTNLATAMGQDRAAAQTQSTALLNALNMQRLQSLNLVQQLANNAAAPAAAVARVTAAAVDSIPCFEAVAEGWTDAQRIQVAARRLLKTQNGSAENKEKNVYPSKSDGFVKNTWEEIHGDVLPEEKLSR</sequence>
<organism evidence="1 2">
    <name type="scientific">Daphnia pulex</name>
    <name type="common">Water flea</name>
    <dbReference type="NCBI Taxonomy" id="6669"/>
    <lineage>
        <taxon>Eukaryota</taxon>
        <taxon>Metazoa</taxon>
        <taxon>Ecdysozoa</taxon>
        <taxon>Arthropoda</taxon>
        <taxon>Crustacea</taxon>
        <taxon>Branchiopoda</taxon>
        <taxon>Diplostraca</taxon>
        <taxon>Cladocera</taxon>
        <taxon>Anomopoda</taxon>
        <taxon>Daphniidae</taxon>
        <taxon>Daphnia</taxon>
    </lineage>
</organism>
<proteinExistence type="predicted"/>
<dbReference type="HOGENOM" id="CLU_922169_0_0_1"/>